<evidence type="ECO:0000256" key="14">
    <source>
        <dbReference type="ARBA" id="ARBA00044770"/>
    </source>
</evidence>
<feature type="transmembrane region" description="Helical" evidence="17">
    <location>
        <begin position="251"/>
        <end position="272"/>
    </location>
</feature>
<feature type="transmembrane region" description="Helical" evidence="17">
    <location>
        <begin position="139"/>
        <end position="159"/>
    </location>
</feature>
<evidence type="ECO:0000256" key="3">
    <source>
        <dbReference type="ARBA" id="ARBA00022679"/>
    </source>
</evidence>
<feature type="transmembrane region" description="Helical" evidence="17">
    <location>
        <begin position="103"/>
        <end position="127"/>
    </location>
</feature>
<evidence type="ECO:0000256" key="17">
    <source>
        <dbReference type="SAM" id="Phobius"/>
    </source>
</evidence>
<gene>
    <name evidence="18" type="ORF">ERS852574_01026</name>
</gene>
<dbReference type="GO" id="GO:0008955">
    <property type="term" value="F:peptidoglycan glycosyltransferase activity"/>
    <property type="evidence" value="ECO:0007669"/>
    <property type="project" value="UniProtKB-EC"/>
</dbReference>
<feature type="transmembrane region" description="Helical" evidence="17">
    <location>
        <begin position="337"/>
        <end position="361"/>
    </location>
</feature>
<keyword evidence="2" id="KW-0328">Glycosyltransferase</keyword>
<dbReference type="AlphaFoldDB" id="A0A173S0N4"/>
<reference evidence="18 19" key="1">
    <citation type="submission" date="2015-09" db="EMBL/GenBank/DDBJ databases">
        <authorList>
            <consortium name="Pathogen Informatics"/>
        </authorList>
    </citation>
    <scope>NUCLEOTIDE SEQUENCE [LARGE SCALE GENOMIC DNA]</scope>
    <source>
        <strain evidence="18 19">2789STDY5834962</strain>
    </source>
</reference>
<sequence>MERRDYLELMTGQIRCKKMCPVIAKEVEDHIEDQKQVFMAEGMKEEEAEKAAVEEMGDPVEVGVEMDQIHRPKMPWKAIFVIALMQILSGMFAAFFLKQNESYGYIAGIRQIFRLAMAFSVMILVCYMDYSWIGKHARLLAGSYLLFMVLMRHFFALQINGAVRWIGVGGFIVSLSLMSWLFLPLYGAVLYRYRGEGYGAVLKAIVWMLLIAGILITCPDLVMAGTVGLSCVFMLMLALEKGWYQVVVTKVMTGIGISVVGVPVGILAYFFFFGAEYQKSRILAMFAVNKSQMMEGTTLGAVRELLSKCMAVGRATGVEDFWTGDRISSADYMMLGIAGYCGILVMVLCIAIIAGLLCWFLRSALKQKNQLGMMMGFGCVMVLAIQFLLSLMANIGVSGFGQGAWCLFFGYGRSGQMVSAVLMGILLSIYRHQNVTPELVVEKRAVAS</sequence>
<dbReference type="InterPro" id="IPR047928">
    <property type="entry name" value="Perm_prefix_1"/>
</dbReference>
<comment type="subcellular location">
    <subcellularLocation>
        <location evidence="1">Membrane</location>
        <topology evidence="1">Multi-pass membrane protein</topology>
    </subcellularLocation>
</comment>
<dbReference type="InterPro" id="IPR001182">
    <property type="entry name" value="FtsW/RodA"/>
</dbReference>
<feature type="transmembrane region" description="Helical" evidence="17">
    <location>
        <begin position="78"/>
        <end position="97"/>
    </location>
</feature>
<accession>A0A173S0N4</accession>
<evidence type="ECO:0000256" key="12">
    <source>
        <dbReference type="ARBA" id="ARBA00041185"/>
    </source>
</evidence>
<evidence type="ECO:0000256" key="4">
    <source>
        <dbReference type="ARBA" id="ARBA00022692"/>
    </source>
</evidence>
<dbReference type="Pfam" id="PF01098">
    <property type="entry name" value="FTSW_RODA_SPOVE"/>
    <property type="match status" value="1"/>
</dbReference>
<keyword evidence="8 17" id="KW-0472">Membrane</keyword>
<feature type="transmembrane region" description="Helical" evidence="17">
    <location>
        <begin position="198"/>
        <end position="216"/>
    </location>
</feature>
<evidence type="ECO:0000256" key="15">
    <source>
        <dbReference type="ARBA" id="ARBA00049902"/>
    </source>
</evidence>
<evidence type="ECO:0000313" key="18">
    <source>
        <dbReference type="EMBL" id="CUM83853.1"/>
    </source>
</evidence>
<dbReference type="PANTHER" id="PTHR30474">
    <property type="entry name" value="CELL CYCLE PROTEIN"/>
    <property type="match status" value="1"/>
</dbReference>
<feature type="transmembrane region" description="Helical" evidence="17">
    <location>
        <begin position="408"/>
        <end position="430"/>
    </location>
</feature>
<organism evidence="18 19">
    <name type="scientific">Coprococcus comes</name>
    <dbReference type="NCBI Taxonomy" id="410072"/>
    <lineage>
        <taxon>Bacteria</taxon>
        <taxon>Bacillati</taxon>
        <taxon>Bacillota</taxon>
        <taxon>Clostridia</taxon>
        <taxon>Lachnospirales</taxon>
        <taxon>Lachnospiraceae</taxon>
        <taxon>Coprococcus</taxon>
    </lineage>
</organism>
<keyword evidence="6" id="KW-0573">Peptidoglycan synthesis</keyword>
<evidence type="ECO:0000313" key="19">
    <source>
        <dbReference type="Proteomes" id="UP000095727"/>
    </source>
</evidence>
<evidence type="ECO:0000256" key="2">
    <source>
        <dbReference type="ARBA" id="ARBA00022676"/>
    </source>
</evidence>
<comment type="function">
    <text evidence="16">Peptidoglycan polymerase that is essential for cell division.</text>
</comment>
<name>A0A173S0N4_9FIRM</name>
<keyword evidence="7 17" id="KW-1133">Transmembrane helix</keyword>
<evidence type="ECO:0000256" key="11">
    <source>
        <dbReference type="ARBA" id="ARBA00038053"/>
    </source>
</evidence>
<dbReference type="RefSeq" id="WP_055156015.1">
    <property type="nucleotide sequence ID" value="NZ_CYXR01000006.1"/>
</dbReference>
<dbReference type="EMBL" id="CYXR01000006">
    <property type="protein sequence ID" value="CUM83853.1"/>
    <property type="molecule type" value="Genomic_DNA"/>
</dbReference>
<evidence type="ECO:0000256" key="5">
    <source>
        <dbReference type="ARBA" id="ARBA00022960"/>
    </source>
</evidence>
<evidence type="ECO:0000256" key="16">
    <source>
        <dbReference type="ARBA" id="ARBA00049966"/>
    </source>
</evidence>
<keyword evidence="5" id="KW-0133">Cell shape</keyword>
<evidence type="ECO:0000256" key="13">
    <source>
        <dbReference type="ARBA" id="ARBA00041418"/>
    </source>
</evidence>
<dbReference type="GO" id="GO:0008360">
    <property type="term" value="P:regulation of cell shape"/>
    <property type="evidence" value="ECO:0007669"/>
    <property type="project" value="UniProtKB-KW"/>
</dbReference>
<dbReference type="GO" id="GO:0051301">
    <property type="term" value="P:cell division"/>
    <property type="evidence" value="ECO:0007669"/>
    <property type="project" value="InterPro"/>
</dbReference>
<dbReference type="Proteomes" id="UP000095727">
    <property type="component" value="Unassembled WGS sequence"/>
</dbReference>
<evidence type="ECO:0000256" key="7">
    <source>
        <dbReference type="ARBA" id="ARBA00022989"/>
    </source>
</evidence>
<dbReference type="GO" id="GO:0005886">
    <property type="term" value="C:plasma membrane"/>
    <property type="evidence" value="ECO:0007669"/>
    <property type="project" value="TreeGrafter"/>
</dbReference>
<dbReference type="GO" id="GO:0009252">
    <property type="term" value="P:peptidoglycan biosynthetic process"/>
    <property type="evidence" value="ECO:0007669"/>
    <property type="project" value="UniProtKB-KW"/>
</dbReference>
<comment type="similarity">
    <text evidence="11">Belongs to the SEDS family. FtsW subfamily.</text>
</comment>
<dbReference type="NCBIfam" id="NF038403">
    <property type="entry name" value="perm_prefix_1"/>
    <property type="match status" value="1"/>
</dbReference>
<comment type="catalytic activity">
    <reaction evidence="15">
        <text>[GlcNAc-(1-&gt;4)-Mur2Ac(oyl-L-Ala-gamma-D-Glu-L-Lys-D-Ala-D-Ala)](n)-di-trans,octa-cis-undecaprenyl diphosphate + beta-D-GlcNAc-(1-&gt;4)-Mur2Ac(oyl-L-Ala-gamma-D-Glu-L-Lys-D-Ala-D-Ala)-di-trans,octa-cis-undecaprenyl diphosphate = [GlcNAc-(1-&gt;4)-Mur2Ac(oyl-L-Ala-gamma-D-Glu-L-Lys-D-Ala-D-Ala)](n+1)-di-trans,octa-cis-undecaprenyl diphosphate + di-trans,octa-cis-undecaprenyl diphosphate + H(+)</text>
        <dbReference type="Rhea" id="RHEA:23708"/>
        <dbReference type="Rhea" id="RHEA-COMP:9602"/>
        <dbReference type="Rhea" id="RHEA-COMP:9603"/>
        <dbReference type="ChEBI" id="CHEBI:15378"/>
        <dbReference type="ChEBI" id="CHEBI:58405"/>
        <dbReference type="ChEBI" id="CHEBI:60033"/>
        <dbReference type="ChEBI" id="CHEBI:78435"/>
        <dbReference type="EC" id="2.4.99.28"/>
    </reaction>
</comment>
<evidence type="ECO:0000256" key="6">
    <source>
        <dbReference type="ARBA" id="ARBA00022984"/>
    </source>
</evidence>
<dbReference type="GO" id="GO:0032153">
    <property type="term" value="C:cell division site"/>
    <property type="evidence" value="ECO:0007669"/>
    <property type="project" value="TreeGrafter"/>
</dbReference>
<keyword evidence="3" id="KW-0808">Transferase</keyword>
<protein>
    <recommendedName>
        <fullName evidence="12">Probable peptidoglycan glycosyltransferase FtsW</fullName>
        <ecNumber evidence="14">2.4.99.28</ecNumber>
    </recommendedName>
    <alternativeName>
        <fullName evidence="13">Cell division protein FtsW</fullName>
    </alternativeName>
    <alternativeName>
        <fullName evidence="10">Cell wall polymerase</fullName>
    </alternativeName>
    <alternativeName>
        <fullName evidence="9">Peptidoglycan polymerase</fullName>
    </alternativeName>
</protein>
<evidence type="ECO:0000256" key="10">
    <source>
        <dbReference type="ARBA" id="ARBA00033270"/>
    </source>
</evidence>
<proteinExistence type="inferred from homology"/>
<keyword evidence="4 17" id="KW-0812">Transmembrane</keyword>
<dbReference type="EC" id="2.4.99.28" evidence="14"/>
<evidence type="ECO:0000256" key="1">
    <source>
        <dbReference type="ARBA" id="ARBA00004141"/>
    </source>
</evidence>
<dbReference type="GO" id="GO:0015648">
    <property type="term" value="F:lipid-linked peptidoglycan transporter activity"/>
    <property type="evidence" value="ECO:0007669"/>
    <property type="project" value="TreeGrafter"/>
</dbReference>
<evidence type="ECO:0000256" key="9">
    <source>
        <dbReference type="ARBA" id="ARBA00032370"/>
    </source>
</evidence>
<evidence type="ECO:0000256" key="8">
    <source>
        <dbReference type="ARBA" id="ARBA00023136"/>
    </source>
</evidence>
<feature type="transmembrane region" description="Helical" evidence="17">
    <location>
        <begin position="373"/>
        <end position="396"/>
    </location>
</feature>
<dbReference type="PANTHER" id="PTHR30474:SF2">
    <property type="entry name" value="PEPTIDOGLYCAN GLYCOSYLTRANSFERASE FTSW-RELATED"/>
    <property type="match status" value="1"/>
</dbReference>
<feature type="transmembrane region" description="Helical" evidence="17">
    <location>
        <begin position="222"/>
        <end position="239"/>
    </location>
</feature>
<feature type="transmembrane region" description="Helical" evidence="17">
    <location>
        <begin position="165"/>
        <end position="186"/>
    </location>
</feature>